<name>A0A9D4LBR4_DREPO</name>
<proteinExistence type="predicted"/>
<protein>
    <submittedName>
        <fullName evidence="1">Uncharacterized protein</fullName>
    </submittedName>
</protein>
<comment type="caution">
    <text evidence="1">The sequence shown here is derived from an EMBL/GenBank/DDBJ whole genome shotgun (WGS) entry which is preliminary data.</text>
</comment>
<organism evidence="1 2">
    <name type="scientific">Dreissena polymorpha</name>
    <name type="common">Zebra mussel</name>
    <name type="synonym">Mytilus polymorpha</name>
    <dbReference type="NCBI Taxonomy" id="45954"/>
    <lineage>
        <taxon>Eukaryota</taxon>
        <taxon>Metazoa</taxon>
        <taxon>Spiralia</taxon>
        <taxon>Lophotrochozoa</taxon>
        <taxon>Mollusca</taxon>
        <taxon>Bivalvia</taxon>
        <taxon>Autobranchia</taxon>
        <taxon>Heteroconchia</taxon>
        <taxon>Euheterodonta</taxon>
        <taxon>Imparidentia</taxon>
        <taxon>Neoheterodontei</taxon>
        <taxon>Myida</taxon>
        <taxon>Dreissenoidea</taxon>
        <taxon>Dreissenidae</taxon>
        <taxon>Dreissena</taxon>
    </lineage>
</organism>
<accession>A0A9D4LBR4</accession>
<reference evidence="1" key="1">
    <citation type="journal article" date="2019" name="bioRxiv">
        <title>The Genome of the Zebra Mussel, Dreissena polymorpha: A Resource for Invasive Species Research.</title>
        <authorList>
            <person name="McCartney M.A."/>
            <person name="Auch B."/>
            <person name="Kono T."/>
            <person name="Mallez S."/>
            <person name="Zhang Y."/>
            <person name="Obille A."/>
            <person name="Becker A."/>
            <person name="Abrahante J.E."/>
            <person name="Garbe J."/>
            <person name="Badalamenti J.P."/>
            <person name="Herman A."/>
            <person name="Mangelson H."/>
            <person name="Liachko I."/>
            <person name="Sullivan S."/>
            <person name="Sone E.D."/>
            <person name="Koren S."/>
            <person name="Silverstein K.A.T."/>
            <person name="Beckman K.B."/>
            <person name="Gohl D.M."/>
        </authorList>
    </citation>
    <scope>NUCLEOTIDE SEQUENCE</scope>
    <source>
        <strain evidence="1">Duluth1</strain>
        <tissue evidence="1">Whole animal</tissue>
    </source>
</reference>
<gene>
    <name evidence="1" type="ORF">DPMN_097765</name>
</gene>
<dbReference type="Proteomes" id="UP000828390">
    <property type="component" value="Unassembled WGS sequence"/>
</dbReference>
<dbReference type="AlphaFoldDB" id="A0A9D4LBR4"/>
<evidence type="ECO:0000313" key="2">
    <source>
        <dbReference type="Proteomes" id="UP000828390"/>
    </source>
</evidence>
<evidence type="ECO:0000313" key="1">
    <source>
        <dbReference type="EMBL" id="KAH3855201.1"/>
    </source>
</evidence>
<dbReference type="EMBL" id="JAIWYP010000003">
    <property type="protein sequence ID" value="KAH3855201.1"/>
    <property type="molecule type" value="Genomic_DNA"/>
</dbReference>
<keyword evidence="2" id="KW-1185">Reference proteome</keyword>
<sequence>MSMSELARHLPQLDFGPSAECRCQSWHIIRPSSIFGTFAECRCQSWLDIHPSSIFGDFAECRCQSWLDSHPSSIFGTRDSAQISLEQMFGPSFMDIERNCYY</sequence>
<reference evidence="1" key="2">
    <citation type="submission" date="2020-11" db="EMBL/GenBank/DDBJ databases">
        <authorList>
            <person name="McCartney M.A."/>
            <person name="Auch B."/>
            <person name="Kono T."/>
            <person name="Mallez S."/>
            <person name="Becker A."/>
            <person name="Gohl D.M."/>
            <person name="Silverstein K.A.T."/>
            <person name="Koren S."/>
            <person name="Bechman K.B."/>
            <person name="Herman A."/>
            <person name="Abrahante J.E."/>
            <person name="Garbe J."/>
        </authorList>
    </citation>
    <scope>NUCLEOTIDE SEQUENCE</scope>
    <source>
        <strain evidence="1">Duluth1</strain>
        <tissue evidence="1">Whole animal</tissue>
    </source>
</reference>